<dbReference type="InterPro" id="IPR036097">
    <property type="entry name" value="HisK_dim/P_sf"/>
</dbReference>
<evidence type="ECO:0000256" key="12">
    <source>
        <dbReference type="ARBA" id="ARBA00023012"/>
    </source>
</evidence>
<dbReference type="SMART" id="SM00387">
    <property type="entry name" value="HATPase_c"/>
    <property type="match status" value="1"/>
</dbReference>
<organism evidence="17 18">
    <name type="scientific">Thalassorhabdomicrobium marinisediminis</name>
    <dbReference type="NCBI Taxonomy" id="2170577"/>
    <lineage>
        <taxon>Bacteria</taxon>
        <taxon>Pseudomonadati</taxon>
        <taxon>Pseudomonadota</taxon>
        <taxon>Alphaproteobacteria</taxon>
        <taxon>Rhodobacterales</taxon>
        <taxon>Paracoccaceae</taxon>
        <taxon>Thalassorhabdomicrobium</taxon>
    </lineage>
</organism>
<dbReference type="Gene3D" id="3.30.565.10">
    <property type="entry name" value="Histidine kinase-like ATPase, C-terminal domain"/>
    <property type="match status" value="1"/>
</dbReference>
<dbReference type="AlphaFoldDB" id="A0A2T7G1I2"/>
<keyword evidence="5" id="KW-0597">Phosphoprotein</keyword>
<evidence type="ECO:0000256" key="14">
    <source>
        <dbReference type="SAM" id="Phobius"/>
    </source>
</evidence>
<dbReference type="SUPFAM" id="SSF47384">
    <property type="entry name" value="Homodimeric domain of signal transducing histidine kinase"/>
    <property type="match status" value="1"/>
</dbReference>
<dbReference type="PRINTS" id="PR00344">
    <property type="entry name" value="BCTRLSENSOR"/>
</dbReference>
<dbReference type="InterPro" id="IPR036890">
    <property type="entry name" value="HATPase_C_sf"/>
</dbReference>
<evidence type="ECO:0000313" key="17">
    <source>
        <dbReference type="EMBL" id="PVA08267.1"/>
    </source>
</evidence>
<dbReference type="PROSITE" id="PS50109">
    <property type="entry name" value="HIS_KIN"/>
    <property type="match status" value="1"/>
</dbReference>
<dbReference type="Gene3D" id="1.10.287.130">
    <property type="match status" value="1"/>
</dbReference>
<dbReference type="PANTHER" id="PTHR43047:SF72">
    <property type="entry name" value="OSMOSENSING HISTIDINE PROTEIN KINASE SLN1"/>
    <property type="match status" value="1"/>
</dbReference>
<comment type="catalytic activity">
    <reaction evidence="1">
        <text>ATP + protein L-histidine = ADP + protein N-phospho-L-histidine.</text>
        <dbReference type="EC" id="2.7.13.3"/>
    </reaction>
</comment>
<evidence type="ECO:0000256" key="8">
    <source>
        <dbReference type="ARBA" id="ARBA00022741"/>
    </source>
</evidence>
<evidence type="ECO:0000256" key="9">
    <source>
        <dbReference type="ARBA" id="ARBA00022777"/>
    </source>
</evidence>
<dbReference type="Gene3D" id="3.30.450.350">
    <property type="entry name" value="CHASE domain"/>
    <property type="match status" value="1"/>
</dbReference>
<dbReference type="EMBL" id="QCYG01000001">
    <property type="protein sequence ID" value="PVA08267.1"/>
    <property type="molecule type" value="Genomic_DNA"/>
</dbReference>
<comment type="caution">
    <text evidence="17">The sequence shown here is derived from an EMBL/GenBank/DDBJ whole genome shotgun (WGS) entry which is preliminary data.</text>
</comment>
<evidence type="ECO:0000256" key="13">
    <source>
        <dbReference type="ARBA" id="ARBA00023136"/>
    </source>
</evidence>
<proteinExistence type="predicted"/>
<protein>
    <recommendedName>
        <fullName evidence="3">histidine kinase</fullName>
        <ecNumber evidence="3">2.7.13.3</ecNumber>
    </recommendedName>
</protein>
<dbReference type="CDD" id="cd00082">
    <property type="entry name" value="HisKA"/>
    <property type="match status" value="1"/>
</dbReference>
<keyword evidence="7 14" id="KW-0812">Transmembrane</keyword>
<dbReference type="Pfam" id="PF03924">
    <property type="entry name" value="CHASE"/>
    <property type="match status" value="1"/>
</dbReference>
<dbReference type="InterPro" id="IPR035965">
    <property type="entry name" value="PAS-like_dom_sf"/>
</dbReference>
<reference evidence="17 18" key="1">
    <citation type="submission" date="2018-04" db="EMBL/GenBank/DDBJ databases">
        <title>Pelagivirga bohaiensis gen. nov., sp. nov., a bacterium isolated from the Bohai Sea.</title>
        <authorList>
            <person name="Ji X."/>
        </authorList>
    </citation>
    <scope>NUCLEOTIDE SEQUENCE [LARGE SCALE GENOMIC DNA]</scope>
    <source>
        <strain evidence="17 18">BH-SD16</strain>
    </source>
</reference>
<keyword evidence="10" id="KW-0067">ATP-binding</keyword>
<dbReference type="InterPro" id="IPR003594">
    <property type="entry name" value="HATPase_dom"/>
</dbReference>
<feature type="transmembrane region" description="Helical" evidence="14">
    <location>
        <begin position="254"/>
        <end position="276"/>
    </location>
</feature>
<keyword evidence="4" id="KW-1003">Cell membrane</keyword>
<evidence type="ECO:0000256" key="3">
    <source>
        <dbReference type="ARBA" id="ARBA00012438"/>
    </source>
</evidence>
<comment type="subcellular location">
    <subcellularLocation>
        <location evidence="2">Cell membrane</location>
    </subcellularLocation>
</comment>
<dbReference type="InterPro" id="IPR006189">
    <property type="entry name" value="CHASE_dom"/>
</dbReference>
<dbReference type="GO" id="GO:0005886">
    <property type="term" value="C:plasma membrane"/>
    <property type="evidence" value="ECO:0007669"/>
    <property type="project" value="UniProtKB-SubCell"/>
</dbReference>
<dbReference type="SMART" id="SM00388">
    <property type="entry name" value="HisKA"/>
    <property type="match status" value="1"/>
</dbReference>
<dbReference type="InterPro" id="IPR004358">
    <property type="entry name" value="Sig_transdc_His_kin-like_C"/>
</dbReference>
<evidence type="ECO:0000256" key="1">
    <source>
        <dbReference type="ARBA" id="ARBA00000085"/>
    </source>
</evidence>
<sequence length="680" mass="73705">MIVLPIALFAIAYKVDDLIRENYDQDLRLSHTFELVEARAEVEKTMVDHFLSLGRLAALVEANPQLDQSQFEELARAVARPEDLVINYAAAPDLVVEFVHPLDRNQAAIGLDYAANDQQRDGVTSALDNRAAVVVGPIDLVQGGRGLILRQPVFAGAGGSGGSRRLWGVVSLVLDYDAFWDASGVMELAADYQLFVTSDFNGDGVDEAVFGDPQVAGANPIELAFQFPTGSWTLMAVPRPGWPAGPPDATRNRLVMALISAILIASVLTIGALALLHLTSRKRLSAAVEAMNDGFAMFDSERRLIAYNKRYAEIYDNAAEKIRQGTTFDEIITLAAEHGMHVAALGREDEWVQERIASFDGPDTTFEQELCSGRHLLASDRSLEDGGKVCLRTDITELKHAQEKAEAASKAKSEFINTLSHELRTPLTVILGVSGLLKQADRLGPVRALMAELERDPVDAAATRAATEAVFAQFRDMLDKQERSARQMLDLVNDVLDMAKVESGSYDFNLARHSTQDIIDHVHEQMIQRAHAKGLELIMPPASGHVYCDKLRTTQILLNLVGNAIKFTEAGRVTLSVQQTDSVVSFEVSDTGQGISAGDQQHIFEAFKQLDSSDIRAHGGVGLGLAISRQLAQLQNGTLEVSSELGAGSSFVLRLPERAPEADGLAADKADGGPVGRHAA</sequence>
<gene>
    <name evidence="17" type="ORF">DC363_01900</name>
</gene>
<evidence type="ECO:0000313" key="18">
    <source>
        <dbReference type="Proteomes" id="UP000244817"/>
    </source>
</evidence>
<dbReference type="GO" id="GO:0000155">
    <property type="term" value="F:phosphorelay sensor kinase activity"/>
    <property type="evidence" value="ECO:0007669"/>
    <property type="project" value="InterPro"/>
</dbReference>
<feature type="domain" description="Histidine kinase" evidence="15">
    <location>
        <begin position="418"/>
        <end position="659"/>
    </location>
</feature>
<evidence type="ECO:0000256" key="10">
    <source>
        <dbReference type="ARBA" id="ARBA00022840"/>
    </source>
</evidence>
<keyword evidence="9" id="KW-0418">Kinase</keyword>
<evidence type="ECO:0000256" key="5">
    <source>
        <dbReference type="ARBA" id="ARBA00022553"/>
    </source>
</evidence>
<evidence type="ECO:0000256" key="11">
    <source>
        <dbReference type="ARBA" id="ARBA00022989"/>
    </source>
</evidence>
<dbReference type="InterPro" id="IPR005467">
    <property type="entry name" value="His_kinase_dom"/>
</dbReference>
<dbReference type="Pfam" id="PF00512">
    <property type="entry name" value="HisKA"/>
    <property type="match status" value="1"/>
</dbReference>
<keyword evidence="11 14" id="KW-1133">Transmembrane helix</keyword>
<dbReference type="SMART" id="SM01079">
    <property type="entry name" value="CHASE"/>
    <property type="match status" value="1"/>
</dbReference>
<keyword evidence="12" id="KW-0902">Two-component regulatory system</keyword>
<dbReference type="Pfam" id="PF02518">
    <property type="entry name" value="HATPase_c"/>
    <property type="match status" value="1"/>
</dbReference>
<dbReference type="SUPFAM" id="SSF55785">
    <property type="entry name" value="PYP-like sensor domain (PAS domain)"/>
    <property type="match status" value="1"/>
</dbReference>
<accession>A0A2T7G1I2</accession>
<evidence type="ECO:0000256" key="6">
    <source>
        <dbReference type="ARBA" id="ARBA00022679"/>
    </source>
</evidence>
<evidence type="ECO:0000256" key="4">
    <source>
        <dbReference type="ARBA" id="ARBA00022475"/>
    </source>
</evidence>
<evidence type="ECO:0000259" key="15">
    <source>
        <dbReference type="PROSITE" id="PS50109"/>
    </source>
</evidence>
<feature type="domain" description="CHASE" evidence="16">
    <location>
        <begin position="92"/>
        <end position="235"/>
    </location>
</feature>
<name>A0A2T7G1I2_9RHOB</name>
<keyword evidence="6" id="KW-0808">Transferase</keyword>
<dbReference type="PROSITE" id="PS50839">
    <property type="entry name" value="CHASE"/>
    <property type="match status" value="1"/>
</dbReference>
<keyword evidence="8" id="KW-0547">Nucleotide-binding</keyword>
<dbReference type="FunFam" id="3.30.565.10:FF:000023">
    <property type="entry name" value="PAS domain-containing sensor histidine kinase"/>
    <property type="match status" value="1"/>
</dbReference>
<keyword evidence="18" id="KW-1185">Reference proteome</keyword>
<dbReference type="GO" id="GO:0009927">
    <property type="term" value="F:histidine phosphotransfer kinase activity"/>
    <property type="evidence" value="ECO:0007669"/>
    <property type="project" value="TreeGrafter"/>
</dbReference>
<keyword evidence="13 14" id="KW-0472">Membrane</keyword>
<dbReference type="EC" id="2.7.13.3" evidence="3"/>
<evidence type="ECO:0000256" key="2">
    <source>
        <dbReference type="ARBA" id="ARBA00004236"/>
    </source>
</evidence>
<dbReference type="InterPro" id="IPR003661">
    <property type="entry name" value="HisK_dim/P_dom"/>
</dbReference>
<dbReference type="PANTHER" id="PTHR43047">
    <property type="entry name" value="TWO-COMPONENT HISTIDINE PROTEIN KINASE"/>
    <property type="match status" value="1"/>
</dbReference>
<dbReference type="CDD" id="cd16922">
    <property type="entry name" value="HATPase_EvgS-ArcB-TorS-like"/>
    <property type="match status" value="1"/>
</dbReference>
<dbReference type="GO" id="GO:0005524">
    <property type="term" value="F:ATP binding"/>
    <property type="evidence" value="ECO:0007669"/>
    <property type="project" value="UniProtKB-KW"/>
</dbReference>
<dbReference type="InterPro" id="IPR042240">
    <property type="entry name" value="CHASE_sf"/>
</dbReference>
<dbReference type="Pfam" id="PF12860">
    <property type="entry name" value="PAS_7"/>
    <property type="match status" value="1"/>
</dbReference>
<evidence type="ECO:0000256" key="7">
    <source>
        <dbReference type="ARBA" id="ARBA00022692"/>
    </source>
</evidence>
<dbReference type="Gene3D" id="3.30.450.20">
    <property type="entry name" value="PAS domain"/>
    <property type="match status" value="1"/>
</dbReference>
<dbReference type="SUPFAM" id="SSF55874">
    <property type="entry name" value="ATPase domain of HSP90 chaperone/DNA topoisomerase II/histidine kinase"/>
    <property type="match status" value="1"/>
</dbReference>
<evidence type="ECO:0000259" key="16">
    <source>
        <dbReference type="PROSITE" id="PS50839"/>
    </source>
</evidence>
<dbReference type="Proteomes" id="UP000244817">
    <property type="component" value="Unassembled WGS sequence"/>
</dbReference>